<organism evidence="12 13">
    <name type="scientific">Candidatus Blackburnbacteria bacterium RIFCSPLOWO2_01_FULL_40_20</name>
    <dbReference type="NCBI Taxonomy" id="1797519"/>
    <lineage>
        <taxon>Bacteria</taxon>
        <taxon>Candidatus Blackburniibacteriota</taxon>
    </lineage>
</organism>
<dbReference type="InterPro" id="IPR007409">
    <property type="entry name" value="Restrct_endonuc_type1_HsdR_N"/>
</dbReference>
<evidence type="ECO:0000256" key="1">
    <source>
        <dbReference type="ARBA" id="ARBA00000851"/>
    </source>
</evidence>
<keyword evidence="7 10" id="KW-0378">Hydrolase</keyword>
<keyword evidence="4 10" id="KW-0547">Nucleotide-binding</keyword>
<comment type="subunit">
    <text evidence="10">The type I restriction/modification system is composed of three polypeptides R, M and S.</text>
</comment>
<evidence type="ECO:0000313" key="12">
    <source>
        <dbReference type="EMBL" id="OGY13063.1"/>
    </source>
</evidence>
<keyword evidence="8 10" id="KW-0067">ATP-binding</keyword>
<dbReference type="InterPro" id="IPR004473">
    <property type="entry name" value="Restrct_endonuc_typeI_HsdR"/>
</dbReference>
<name>A0A1G1VC78_9BACT</name>
<dbReference type="CDD" id="cd18030">
    <property type="entry name" value="DEXHc_RE_I_HsdR"/>
    <property type="match status" value="1"/>
</dbReference>
<dbReference type="InterPro" id="IPR014001">
    <property type="entry name" value="Helicase_ATP-bd"/>
</dbReference>
<evidence type="ECO:0000256" key="3">
    <source>
        <dbReference type="ARBA" id="ARBA00022722"/>
    </source>
</evidence>
<comment type="catalytic activity">
    <reaction evidence="1 10">
        <text>Endonucleolytic cleavage of DNA to give random double-stranded fragments with terminal 5'-phosphates, ATP is simultaneously hydrolyzed.</text>
        <dbReference type="EC" id="3.1.21.3"/>
    </reaction>
</comment>
<evidence type="ECO:0000256" key="9">
    <source>
        <dbReference type="ARBA" id="ARBA00023125"/>
    </source>
</evidence>
<comment type="similarity">
    <text evidence="2 10">Belongs to the HsdR family.</text>
</comment>
<comment type="function">
    <text evidence="10">Subunit R is required for both nuclease and ATPase activities, but not for modification.</text>
</comment>
<keyword evidence="9 10" id="KW-0238">DNA-binding</keyword>
<dbReference type="GO" id="GO:0009307">
    <property type="term" value="P:DNA restriction-modification system"/>
    <property type="evidence" value="ECO:0007669"/>
    <property type="project" value="UniProtKB-KW"/>
</dbReference>
<dbReference type="CDD" id="cd22332">
    <property type="entry name" value="HsdR_N"/>
    <property type="match status" value="1"/>
</dbReference>
<dbReference type="SMART" id="SM00487">
    <property type="entry name" value="DEXDc"/>
    <property type="match status" value="1"/>
</dbReference>
<evidence type="ECO:0000256" key="4">
    <source>
        <dbReference type="ARBA" id="ARBA00022741"/>
    </source>
</evidence>
<keyword evidence="3" id="KW-0540">Nuclease</keyword>
<dbReference type="InterPro" id="IPR021810">
    <property type="entry name" value="T1RH-like_C"/>
</dbReference>
<dbReference type="Proteomes" id="UP000178659">
    <property type="component" value="Unassembled WGS sequence"/>
</dbReference>
<dbReference type="PANTHER" id="PTHR30195:SF15">
    <property type="entry name" value="TYPE I RESTRICTION ENZYME HINDI ENDONUCLEASE SUBUNIT"/>
    <property type="match status" value="1"/>
</dbReference>
<dbReference type="GO" id="GO:0004386">
    <property type="term" value="F:helicase activity"/>
    <property type="evidence" value="ECO:0007669"/>
    <property type="project" value="UniProtKB-KW"/>
</dbReference>
<dbReference type="PROSITE" id="PS51192">
    <property type="entry name" value="HELICASE_ATP_BIND_1"/>
    <property type="match status" value="1"/>
</dbReference>
<dbReference type="EMBL" id="MHCC01000021">
    <property type="protein sequence ID" value="OGY13063.1"/>
    <property type="molecule type" value="Genomic_DNA"/>
</dbReference>
<dbReference type="CDD" id="cd18800">
    <property type="entry name" value="SF2_C_EcoR124I-like"/>
    <property type="match status" value="1"/>
</dbReference>
<evidence type="ECO:0000256" key="5">
    <source>
        <dbReference type="ARBA" id="ARBA00022747"/>
    </source>
</evidence>
<reference evidence="12 13" key="1">
    <citation type="journal article" date="2016" name="Nat. Commun.">
        <title>Thousands of microbial genomes shed light on interconnected biogeochemical processes in an aquifer system.</title>
        <authorList>
            <person name="Anantharaman K."/>
            <person name="Brown C.T."/>
            <person name="Hug L.A."/>
            <person name="Sharon I."/>
            <person name="Castelle C.J."/>
            <person name="Probst A.J."/>
            <person name="Thomas B.C."/>
            <person name="Singh A."/>
            <person name="Wilkins M.J."/>
            <person name="Karaoz U."/>
            <person name="Brodie E.L."/>
            <person name="Williams K.H."/>
            <person name="Hubbard S.S."/>
            <person name="Banfield J.F."/>
        </authorList>
    </citation>
    <scope>NUCLEOTIDE SEQUENCE [LARGE SCALE GENOMIC DNA]</scope>
</reference>
<protein>
    <recommendedName>
        <fullName evidence="10">Type I restriction enzyme endonuclease subunit</fullName>
        <shortName evidence="10">R protein</shortName>
        <ecNumber evidence="10">3.1.21.3</ecNumber>
    </recommendedName>
</protein>
<dbReference type="SUPFAM" id="SSF52540">
    <property type="entry name" value="P-loop containing nucleoside triphosphate hydrolases"/>
    <property type="match status" value="1"/>
</dbReference>
<dbReference type="Pfam" id="PF22679">
    <property type="entry name" value="T1R_D3-like"/>
    <property type="match status" value="1"/>
</dbReference>
<dbReference type="InterPro" id="IPR027417">
    <property type="entry name" value="P-loop_NTPase"/>
</dbReference>
<evidence type="ECO:0000256" key="8">
    <source>
        <dbReference type="ARBA" id="ARBA00022840"/>
    </source>
</evidence>
<dbReference type="Pfam" id="PF04313">
    <property type="entry name" value="HSDR_N"/>
    <property type="match status" value="1"/>
</dbReference>
<comment type="caution">
    <text evidence="12">The sequence shown here is derived from an EMBL/GenBank/DDBJ whole genome shotgun (WGS) entry which is preliminary data.</text>
</comment>
<keyword evidence="5 10" id="KW-0680">Restriction system</keyword>
<dbReference type="Gene3D" id="3.90.1570.50">
    <property type="match status" value="1"/>
</dbReference>
<keyword evidence="12" id="KW-0347">Helicase</keyword>
<dbReference type="Pfam" id="PF11867">
    <property type="entry name" value="T1RH-like_C"/>
    <property type="match status" value="1"/>
</dbReference>
<evidence type="ECO:0000259" key="11">
    <source>
        <dbReference type="PROSITE" id="PS51192"/>
    </source>
</evidence>
<dbReference type="AlphaFoldDB" id="A0A1G1VC78"/>
<evidence type="ECO:0000313" key="13">
    <source>
        <dbReference type="Proteomes" id="UP000178659"/>
    </source>
</evidence>
<evidence type="ECO:0000256" key="6">
    <source>
        <dbReference type="ARBA" id="ARBA00022759"/>
    </source>
</evidence>
<evidence type="ECO:0000256" key="2">
    <source>
        <dbReference type="ARBA" id="ARBA00008598"/>
    </source>
</evidence>
<sequence>MTKYTETDLELATLEWLEGLGYSIVGGPEIAPPPDGERPERKSYADVVLESRLWLAIDKFNPDIPRDAKEEAFKKVVQVSHATPNLVINNKIFHSYLRDGVDVEYMRNDGTVAGDKVRLVDFSDVKKNDFLAVNQYTIIENPSTSLGAGNNRRPDVVIFINGLPVVIIELKNPGDEKATVKNAFNQIQTYKQDIPTLFAYNELSIISDGFEARVGTISANLEWFTRWRTVDGTELASNALPQLKVLLRGIFDKQRLLDLISNFIVFETDGEKTIKKAAAYHQYFATNKAIESTIKATQEEGDRRAGVVWHTQGSGKSLTMTFYAGKVIQALDNPTLVVLTDRNDLDNQLFGTFSKCSELLRQTPKQAENREELKELLRVASGGVIFTTIQKFFPQTGQQTYPMLSDRKNIVVIADEAHRSQYEFISGFAKHMRDALPNASFIGFTGTPVELTDRNTRAVFGEYVDVYDVTRAVEDHATVPIYYEGRLARIELKKEEQPRIDPEFEELTEGEEVERKEKLKSKWARLEAMVGSEKRIALIARDLVEHFENRLSVIEGKGMIVAMSRRIAVELYNEIIKLRPNWHNDDDNKGFLKVVMTGSAADPLNYQSHIRPKHELDVMARRMKDPDDELKLVIVRDMWLTGFDVPSLHTMYIDKPMQGHGLMQAIARVNRVYKDKQGGLVVDYIGIAPELKEALSYYSESDRQETAIPQEEAVGVMLEKYEVVRGMYHGFDYQKYFKGTPGERTQTISGATDYILGLDDGKKRYLKALSELSKAFSLSVPHEKAIEIRDEVGFFQIVRSGIIKMEPHGGGPTDEEIDAAIRQIVSSAVTSDAVIDIYSAAGIKAPDISIFSEEFLEEVRNMKHKNVALELLKKLLNDELRTMTRTNLVKSRSFAQMLEETIRKYQNRTIEAAQVIAELLELAKKIRDEKDKGKDLGLTEEELAFYDALANNESAVRELGDKTLKEMAKELVDMLRKNTTIDWTIKESVQAKLRVYIKRLLKKYHYPPDKQEGATKIVLEQAELLAKDWTGEK</sequence>
<gene>
    <name evidence="12" type="ORF">A3A77_03285</name>
</gene>
<dbReference type="Pfam" id="PF18766">
    <property type="entry name" value="SWI2_SNF2"/>
    <property type="match status" value="1"/>
</dbReference>
<feature type="domain" description="Helicase ATP-binding" evidence="11">
    <location>
        <begin position="297"/>
        <end position="466"/>
    </location>
</feature>
<accession>A0A1G1VC78</accession>
<dbReference type="NCBIfam" id="TIGR00348">
    <property type="entry name" value="hsdR"/>
    <property type="match status" value="1"/>
</dbReference>
<dbReference type="InterPro" id="IPR051268">
    <property type="entry name" value="Type-I_R_enzyme_R_subunit"/>
</dbReference>
<dbReference type="InterPro" id="IPR040980">
    <property type="entry name" value="SWI2_SNF2"/>
</dbReference>
<keyword evidence="6" id="KW-0255">Endonuclease</keyword>
<dbReference type="EC" id="3.1.21.3" evidence="10"/>
<dbReference type="GO" id="GO:0003677">
    <property type="term" value="F:DNA binding"/>
    <property type="evidence" value="ECO:0007669"/>
    <property type="project" value="UniProtKB-KW"/>
</dbReference>
<evidence type="ECO:0000256" key="10">
    <source>
        <dbReference type="RuleBase" id="RU364115"/>
    </source>
</evidence>
<dbReference type="InterPro" id="IPR055180">
    <property type="entry name" value="HsdR_RecA-like_helicase_dom_2"/>
</dbReference>
<dbReference type="GO" id="GO:0005524">
    <property type="term" value="F:ATP binding"/>
    <property type="evidence" value="ECO:0007669"/>
    <property type="project" value="UniProtKB-KW"/>
</dbReference>
<dbReference type="GO" id="GO:0009035">
    <property type="term" value="F:type I site-specific deoxyribonuclease activity"/>
    <property type="evidence" value="ECO:0007669"/>
    <property type="project" value="UniProtKB-EC"/>
</dbReference>
<proteinExistence type="inferred from homology"/>
<dbReference type="PANTHER" id="PTHR30195">
    <property type="entry name" value="TYPE I SITE-SPECIFIC DEOXYRIBONUCLEASE PROTEIN SUBUNIT M AND R"/>
    <property type="match status" value="1"/>
</dbReference>
<dbReference type="Gene3D" id="3.40.50.300">
    <property type="entry name" value="P-loop containing nucleotide triphosphate hydrolases"/>
    <property type="match status" value="2"/>
</dbReference>
<evidence type="ECO:0000256" key="7">
    <source>
        <dbReference type="ARBA" id="ARBA00022801"/>
    </source>
</evidence>